<evidence type="ECO:0000259" key="1">
    <source>
        <dbReference type="PROSITE" id="PS50181"/>
    </source>
</evidence>
<accession>A0A059D6T6</accession>
<dbReference type="Gene3D" id="3.80.10.10">
    <property type="entry name" value="Ribonuclease Inhibitor"/>
    <property type="match status" value="1"/>
</dbReference>
<dbReference type="eggNOG" id="ENOG502RQPH">
    <property type="taxonomic scope" value="Eukaryota"/>
</dbReference>
<dbReference type="Pfam" id="PF24758">
    <property type="entry name" value="LRR_At5g56370"/>
    <property type="match status" value="1"/>
</dbReference>
<dbReference type="InterPro" id="IPR032675">
    <property type="entry name" value="LRR_dom_sf"/>
</dbReference>
<feature type="domain" description="F-box" evidence="1">
    <location>
        <begin position="2"/>
        <end position="36"/>
    </location>
</feature>
<dbReference type="SMART" id="SM00579">
    <property type="entry name" value="FBD"/>
    <property type="match status" value="1"/>
</dbReference>
<dbReference type="InterPro" id="IPR006566">
    <property type="entry name" value="FBD"/>
</dbReference>
<dbReference type="OrthoDB" id="629734at2759"/>
<dbReference type="FunCoup" id="A0A059D6T6">
    <property type="interactions" value="1097"/>
</dbReference>
<dbReference type="InterPro" id="IPR036047">
    <property type="entry name" value="F-box-like_dom_sf"/>
</dbReference>
<dbReference type="STRING" id="71139.A0A059D6T6"/>
<reference evidence="2" key="1">
    <citation type="submission" date="2013-07" db="EMBL/GenBank/DDBJ databases">
        <title>The genome of Eucalyptus grandis.</title>
        <authorList>
            <person name="Schmutz J."/>
            <person name="Hayes R."/>
            <person name="Myburg A."/>
            <person name="Tuskan G."/>
            <person name="Grattapaglia D."/>
            <person name="Rokhsar D.S."/>
        </authorList>
    </citation>
    <scope>NUCLEOTIDE SEQUENCE</scope>
    <source>
        <tissue evidence="2">Leaf extractions</tissue>
    </source>
</reference>
<dbReference type="KEGG" id="egr:104433336"/>
<dbReference type="PANTHER" id="PTHR31639:SF237">
    <property type="entry name" value="F-BOX DOMAIN-CONTAINING PROTEIN"/>
    <property type="match status" value="1"/>
</dbReference>
<organism evidence="2">
    <name type="scientific">Eucalyptus grandis</name>
    <name type="common">Flooded gum</name>
    <dbReference type="NCBI Taxonomy" id="71139"/>
    <lineage>
        <taxon>Eukaryota</taxon>
        <taxon>Viridiplantae</taxon>
        <taxon>Streptophyta</taxon>
        <taxon>Embryophyta</taxon>
        <taxon>Tracheophyta</taxon>
        <taxon>Spermatophyta</taxon>
        <taxon>Magnoliopsida</taxon>
        <taxon>eudicotyledons</taxon>
        <taxon>Gunneridae</taxon>
        <taxon>Pentapetalae</taxon>
        <taxon>rosids</taxon>
        <taxon>malvids</taxon>
        <taxon>Myrtales</taxon>
        <taxon>Myrtaceae</taxon>
        <taxon>Myrtoideae</taxon>
        <taxon>Eucalypteae</taxon>
        <taxon>Eucalyptus</taxon>
    </lineage>
</organism>
<proteinExistence type="predicted"/>
<evidence type="ECO:0000313" key="2">
    <source>
        <dbReference type="EMBL" id="KCW86418.1"/>
    </source>
</evidence>
<dbReference type="OMA" id="KIVHMTD"/>
<sequence length="420" mass="48030">MDDLISDLPQSILESILTRLPIRDAVKTSILSRKWRYKWASITELVFDDECVTSSHDGNVVEQSLVKFITRALFLHHGPIHKFQVSTCYLQSCPDIDQWILFLSRDSDVRELILKLGEDEWVRLPSCLFNCKKLTHLDLSCCELDPPPRFKGFSCLRSLSLHRVLVAADAIENLIWSCPLLENLALSYFDDSLAITIRAPNLKYLYMEGDFTDIFLENTPLLLSLSVVMYMADDVAEHFELEQSSNCNFVKFLTRVPRLVSLAGRAYFAKYLSIGDDPGPLPITFDHLKIIELFEVSFEDMKEVLVLLRLITSSPNLEEFSISAGESTSPAEAPDSLDIWERECPADWTFKQLKVVKMTDVNGIPHEMDLVKFLLGSSPVLKTMTISPSTYFKHDRMVMLIELLRFRRASSEAEIIFLQE</sequence>
<dbReference type="AlphaFoldDB" id="A0A059D6T6"/>
<dbReference type="SUPFAM" id="SSF52047">
    <property type="entry name" value="RNI-like"/>
    <property type="match status" value="1"/>
</dbReference>
<dbReference type="PROSITE" id="PS50181">
    <property type="entry name" value="FBOX"/>
    <property type="match status" value="1"/>
</dbReference>
<dbReference type="PANTHER" id="PTHR31639">
    <property type="entry name" value="F-BOX PROTEIN-LIKE"/>
    <property type="match status" value="1"/>
</dbReference>
<dbReference type="SUPFAM" id="SSF81383">
    <property type="entry name" value="F-box domain"/>
    <property type="match status" value="1"/>
</dbReference>
<dbReference type="InterPro" id="IPR001810">
    <property type="entry name" value="F-box_dom"/>
</dbReference>
<dbReference type="Pfam" id="PF08387">
    <property type="entry name" value="FBD"/>
    <property type="match status" value="1"/>
</dbReference>
<dbReference type="Gramene" id="KCW86418">
    <property type="protein sequence ID" value="KCW86418"/>
    <property type="gene ID" value="EUGRSUZ_B03088"/>
</dbReference>
<dbReference type="InParanoid" id="A0A059D6T6"/>
<dbReference type="InterPro" id="IPR053781">
    <property type="entry name" value="F-box_AtFBL13-like"/>
</dbReference>
<gene>
    <name evidence="2" type="ORF">EUGRSUZ_B03088</name>
</gene>
<name>A0A059D6T6_EUCGR</name>
<protein>
    <recommendedName>
        <fullName evidence="1">F-box domain-containing protein</fullName>
    </recommendedName>
</protein>
<dbReference type="EMBL" id="KK198754">
    <property type="protein sequence ID" value="KCW86418.1"/>
    <property type="molecule type" value="Genomic_DNA"/>
</dbReference>
<dbReference type="InterPro" id="IPR055411">
    <property type="entry name" value="LRR_FXL15/At3g58940/PEG3-like"/>
</dbReference>
<dbReference type="Pfam" id="PF00646">
    <property type="entry name" value="F-box"/>
    <property type="match status" value="1"/>
</dbReference>
<dbReference type="CDD" id="cd22160">
    <property type="entry name" value="F-box_AtFBL13-like"/>
    <property type="match status" value="1"/>
</dbReference>
<dbReference type="SMART" id="SM00256">
    <property type="entry name" value="FBOX"/>
    <property type="match status" value="1"/>
</dbReference>